<sequence length="184" mass="19693">MATVSVVDADRVFLAATHGLDGVRQVGTEPGLCTSAILSSGPYLVTDAELDPRTLDHPLVRGQLGIRFYVAAPIVTSDGHRLGTVNVMDYHPRQVTTAQTTILTQLAGLVARHLDLRLVALHTVVKERQLRDDADRRAATADRRAATADRLADKLRAAAAAHANSPHPDRCQLGGATPCPARRS</sequence>
<dbReference type="PANTHER" id="PTHR43102">
    <property type="entry name" value="SLR1143 PROTEIN"/>
    <property type="match status" value="1"/>
</dbReference>
<reference evidence="4" key="1">
    <citation type="journal article" date="2019" name="Int. J. Syst. Evol. Microbiol.">
        <title>The Global Catalogue of Microorganisms (GCM) 10K type strain sequencing project: providing services to taxonomists for standard genome sequencing and annotation.</title>
        <authorList>
            <consortium name="The Broad Institute Genomics Platform"/>
            <consortium name="The Broad Institute Genome Sequencing Center for Infectious Disease"/>
            <person name="Wu L."/>
            <person name="Ma J."/>
        </authorList>
    </citation>
    <scope>NUCLEOTIDE SEQUENCE [LARGE SCALE GENOMIC DNA]</scope>
    <source>
        <strain evidence="4">CGMCC 4.7152</strain>
    </source>
</reference>
<evidence type="ECO:0000259" key="2">
    <source>
        <dbReference type="Pfam" id="PF01590"/>
    </source>
</evidence>
<accession>A0ABV9VWX9</accession>
<dbReference type="RefSeq" id="WP_380116197.1">
    <property type="nucleotide sequence ID" value="NZ_JBHSIU010000018.1"/>
</dbReference>
<dbReference type="EMBL" id="JBHSIU010000018">
    <property type="protein sequence ID" value="MFC4999447.1"/>
    <property type="molecule type" value="Genomic_DNA"/>
</dbReference>
<dbReference type="Gene3D" id="3.30.450.40">
    <property type="match status" value="1"/>
</dbReference>
<evidence type="ECO:0000313" key="3">
    <source>
        <dbReference type="EMBL" id="MFC4999447.1"/>
    </source>
</evidence>
<name>A0ABV9VWX9_9ACTN</name>
<dbReference type="Proteomes" id="UP001595912">
    <property type="component" value="Unassembled WGS sequence"/>
</dbReference>
<organism evidence="3 4">
    <name type="scientific">Dactylosporangium cerinum</name>
    <dbReference type="NCBI Taxonomy" id="1434730"/>
    <lineage>
        <taxon>Bacteria</taxon>
        <taxon>Bacillati</taxon>
        <taxon>Actinomycetota</taxon>
        <taxon>Actinomycetes</taxon>
        <taxon>Micromonosporales</taxon>
        <taxon>Micromonosporaceae</taxon>
        <taxon>Dactylosporangium</taxon>
    </lineage>
</organism>
<dbReference type="SUPFAM" id="SSF55781">
    <property type="entry name" value="GAF domain-like"/>
    <property type="match status" value="1"/>
</dbReference>
<keyword evidence="4" id="KW-1185">Reference proteome</keyword>
<dbReference type="InterPro" id="IPR029016">
    <property type="entry name" value="GAF-like_dom_sf"/>
</dbReference>
<evidence type="ECO:0000313" key="4">
    <source>
        <dbReference type="Proteomes" id="UP001595912"/>
    </source>
</evidence>
<feature type="region of interest" description="Disordered" evidence="1">
    <location>
        <begin position="157"/>
        <end position="184"/>
    </location>
</feature>
<dbReference type="PANTHER" id="PTHR43102:SF2">
    <property type="entry name" value="GAF DOMAIN-CONTAINING PROTEIN"/>
    <property type="match status" value="1"/>
</dbReference>
<protein>
    <submittedName>
        <fullName evidence="3">GAF domain-containing protein</fullName>
    </submittedName>
</protein>
<dbReference type="InterPro" id="IPR003018">
    <property type="entry name" value="GAF"/>
</dbReference>
<comment type="caution">
    <text evidence="3">The sequence shown here is derived from an EMBL/GenBank/DDBJ whole genome shotgun (WGS) entry which is preliminary data.</text>
</comment>
<dbReference type="Pfam" id="PF01590">
    <property type="entry name" value="GAF"/>
    <property type="match status" value="1"/>
</dbReference>
<feature type="domain" description="GAF" evidence="2">
    <location>
        <begin position="16"/>
        <end position="113"/>
    </location>
</feature>
<proteinExistence type="predicted"/>
<gene>
    <name evidence="3" type="ORF">ACFPIJ_16585</name>
</gene>
<evidence type="ECO:0000256" key="1">
    <source>
        <dbReference type="SAM" id="MobiDB-lite"/>
    </source>
</evidence>